<evidence type="ECO:0000313" key="1">
    <source>
        <dbReference type="EMBL" id="MTD93064.1"/>
    </source>
</evidence>
<dbReference type="AlphaFoldDB" id="A0A6I3KDX4"/>
<dbReference type="CDD" id="cd06587">
    <property type="entry name" value="VOC"/>
    <property type="match status" value="1"/>
</dbReference>
<gene>
    <name evidence="1" type="ORF">GIW81_01805</name>
</gene>
<comment type="caution">
    <text evidence="1">The sequence shown here is derived from an EMBL/GenBank/DDBJ whole genome shotgun (WGS) entry which is preliminary data.</text>
</comment>
<reference evidence="1 2" key="1">
    <citation type="submission" date="2019-11" db="EMBL/GenBank/DDBJ databases">
        <title>Identification of a novel strain.</title>
        <authorList>
            <person name="Xu Q."/>
            <person name="Wang G."/>
        </authorList>
    </citation>
    <scope>NUCLEOTIDE SEQUENCE [LARGE SCALE GENOMIC DNA]</scope>
    <source>
        <strain evidence="2">xq</strain>
    </source>
</reference>
<keyword evidence="2" id="KW-1185">Reference proteome</keyword>
<name>A0A6I3KDX4_9HYPH</name>
<proteinExistence type="predicted"/>
<accession>A0A6I3KDX4</accession>
<evidence type="ECO:0000313" key="2">
    <source>
        <dbReference type="Proteomes" id="UP000440694"/>
    </source>
</evidence>
<dbReference type="SUPFAM" id="SSF54593">
    <property type="entry name" value="Glyoxalase/Bleomycin resistance protein/Dihydroxybiphenyl dioxygenase"/>
    <property type="match status" value="1"/>
</dbReference>
<protein>
    <submittedName>
        <fullName evidence="1">VOC family protein</fullName>
    </submittedName>
</protein>
<dbReference type="EMBL" id="WMBQ01000001">
    <property type="protein sequence ID" value="MTD93064.1"/>
    <property type="molecule type" value="Genomic_DNA"/>
</dbReference>
<dbReference type="RefSeq" id="WP_195930307.1">
    <property type="nucleotide sequence ID" value="NZ_WMBQ01000001.1"/>
</dbReference>
<dbReference type="Proteomes" id="UP000440694">
    <property type="component" value="Unassembled WGS sequence"/>
</dbReference>
<dbReference type="Gene3D" id="3.10.180.10">
    <property type="entry name" value="2,3-Dihydroxybiphenyl 1,2-Dioxygenase, domain 1"/>
    <property type="match status" value="1"/>
</dbReference>
<dbReference type="InterPro" id="IPR029068">
    <property type="entry name" value="Glyas_Bleomycin-R_OHBP_Dase"/>
</dbReference>
<organism evidence="1 2">
    <name type="scientific">Hyphomicrobium album</name>
    <dbReference type="NCBI Taxonomy" id="2665159"/>
    <lineage>
        <taxon>Bacteria</taxon>
        <taxon>Pseudomonadati</taxon>
        <taxon>Pseudomonadota</taxon>
        <taxon>Alphaproteobacteria</taxon>
        <taxon>Hyphomicrobiales</taxon>
        <taxon>Hyphomicrobiaceae</taxon>
        <taxon>Hyphomicrobium</taxon>
    </lineage>
</organism>
<sequence>MTAATLRGIFLTSEQPEACARFYIDVAGLPLEHVGTEGVYVYWKIDRDGLQLAIHDAKTFSAYTHPAVRASNLTHLYFKIDDQAAFLNHLEGLAVAPALIDDVVVTVADPDGRMVMFGTA</sequence>